<dbReference type="PANTHER" id="PTHR23359">
    <property type="entry name" value="NUCLEOTIDE KINASE"/>
    <property type="match status" value="1"/>
</dbReference>
<evidence type="ECO:0000313" key="4">
    <source>
        <dbReference type="EMBL" id="KRX10916.1"/>
    </source>
</evidence>
<dbReference type="Pfam" id="PF00406">
    <property type="entry name" value="ADK"/>
    <property type="match status" value="1"/>
</dbReference>
<dbReference type="Proteomes" id="UP000054937">
    <property type="component" value="Unassembled WGS sequence"/>
</dbReference>
<proteinExistence type="predicted"/>
<sequence>MNKDEKVIYEHEIENYVQKTQLPDYFENLTKQLVINQPENPYKFLIEYLERRQRQRLILVTGGTTETREDICKQISTQLNYKFHKVDGNDLNKDLNAINDTIMNEQASKLIKYTSENEKHYTGMIVSGYPNNYQQAIHIQKNKQLFERVFILKQNKEDLKNQYSEIYNYDQQKVESAILRDEINQRDLSEAFGQYPDYFEINDKNTDVRKVVNNMIQILKNQDQKVAPLRSPRIIIFSPPFLRKKINSLVAQIAQQFGFYRINLEDVIQKHIDQQTEVGKYLYRSQKLKNTIPIEILVSLIKTETQRPVAQKKGWVLQGFGKNEEEINILKNIKLHPNLVIGLNEKEEKLLKIYQNLKIDPQFNIKYEADLEVNADLYKRLVEDKEFNQDLQQQTIKQHNQNLVQAQDAFQKQFQKYTLNDESDEKLIQIISQHLENPFFYGEI</sequence>
<comment type="caution">
    <text evidence="4">The sequence shown here is derived from an EMBL/GenBank/DDBJ whole genome shotgun (WGS) entry which is preliminary data.</text>
</comment>
<keyword evidence="2" id="KW-0547">Nucleotide-binding</keyword>
<keyword evidence="1" id="KW-0808">Transferase</keyword>
<dbReference type="Gene3D" id="1.20.890.10">
    <property type="entry name" value="cAMP-dependent protein kinase regulatory subunit, dimerization-anchoring domain"/>
    <property type="match status" value="1"/>
</dbReference>
<protein>
    <submittedName>
        <fullName evidence="4">p-loop containing nucleoside triphosphate hydrolase</fullName>
    </submittedName>
</protein>
<dbReference type="SUPFAM" id="SSF47391">
    <property type="entry name" value="Dimerization-anchoring domain of cAMP-dependent PK regulatory subunit"/>
    <property type="match status" value="1"/>
</dbReference>
<dbReference type="CDD" id="cd22976">
    <property type="entry name" value="DD_EFCAB10"/>
    <property type="match status" value="1"/>
</dbReference>
<dbReference type="GO" id="GO:0005524">
    <property type="term" value="F:ATP binding"/>
    <property type="evidence" value="ECO:0007669"/>
    <property type="project" value="InterPro"/>
</dbReference>
<dbReference type="EMBL" id="LDAU01000013">
    <property type="protein sequence ID" value="KRX10916.1"/>
    <property type="molecule type" value="Genomic_DNA"/>
</dbReference>
<evidence type="ECO:0000256" key="3">
    <source>
        <dbReference type="ARBA" id="ARBA00022777"/>
    </source>
</evidence>
<dbReference type="OrthoDB" id="522106at2759"/>
<reference evidence="4 5" key="1">
    <citation type="journal article" date="2015" name="Sci. Rep.">
        <title>Genome of the facultative scuticociliatosis pathogen Pseudocohnilembus persalinus provides insight into its virulence through horizontal gene transfer.</title>
        <authorList>
            <person name="Xiong J."/>
            <person name="Wang G."/>
            <person name="Cheng J."/>
            <person name="Tian M."/>
            <person name="Pan X."/>
            <person name="Warren A."/>
            <person name="Jiang C."/>
            <person name="Yuan D."/>
            <person name="Miao W."/>
        </authorList>
    </citation>
    <scope>NUCLEOTIDE SEQUENCE [LARGE SCALE GENOMIC DNA]</scope>
    <source>
        <strain evidence="4">36N120E</strain>
    </source>
</reference>
<evidence type="ECO:0000256" key="2">
    <source>
        <dbReference type="ARBA" id="ARBA00022741"/>
    </source>
</evidence>
<dbReference type="Gene3D" id="3.40.50.300">
    <property type="entry name" value="P-loop containing nucleotide triphosphate hydrolases"/>
    <property type="match status" value="2"/>
</dbReference>
<dbReference type="SUPFAM" id="SSF52540">
    <property type="entry name" value="P-loop containing nucleoside triphosphate hydrolases"/>
    <property type="match status" value="1"/>
</dbReference>
<keyword evidence="5" id="KW-1185">Reference proteome</keyword>
<dbReference type="GO" id="GO:0016787">
    <property type="term" value="F:hydrolase activity"/>
    <property type="evidence" value="ECO:0007669"/>
    <property type="project" value="UniProtKB-KW"/>
</dbReference>
<dbReference type="InterPro" id="IPR049760">
    <property type="entry name" value="DD_EFCAB10"/>
</dbReference>
<organism evidence="4 5">
    <name type="scientific">Pseudocohnilembus persalinus</name>
    <name type="common">Ciliate</name>
    <dbReference type="NCBI Taxonomy" id="266149"/>
    <lineage>
        <taxon>Eukaryota</taxon>
        <taxon>Sar</taxon>
        <taxon>Alveolata</taxon>
        <taxon>Ciliophora</taxon>
        <taxon>Intramacronucleata</taxon>
        <taxon>Oligohymenophorea</taxon>
        <taxon>Scuticociliatia</taxon>
        <taxon>Philasterida</taxon>
        <taxon>Pseudocohnilembidae</taxon>
        <taxon>Pseudocohnilembus</taxon>
    </lineage>
</organism>
<dbReference type="GO" id="GO:0019205">
    <property type="term" value="F:nucleobase-containing compound kinase activity"/>
    <property type="evidence" value="ECO:0007669"/>
    <property type="project" value="InterPro"/>
</dbReference>
<keyword evidence="4" id="KW-0378">Hydrolase</keyword>
<gene>
    <name evidence="4" type="ORF">PPERSA_12040</name>
</gene>
<dbReference type="GO" id="GO:0006139">
    <property type="term" value="P:nucleobase-containing compound metabolic process"/>
    <property type="evidence" value="ECO:0007669"/>
    <property type="project" value="InterPro"/>
</dbReference>
<dbReference type="OMA" id="HFKSHWV"/>
<dbReference type="InterPro" id="IPR000850">
    <property type="entry name" value="Adenylat/UMP-CMP_kin"/>
</dbReference>
<dbReference type="AlphaFoldDB" id="A0A0V0R8T9"/>
<dbReference type="InParanoid" id="A0A0V0R8T9"/>
<evidence type="ECO:0000256" key="1">
    <source>
        <dbReference type="ARBA" id="ARBA00022679"/>
    </source>
</evidence>
<name>A0A0V0R8T9_PSEPJ</name>
<dbReference type="InterPro" id="IPR027417">
    <property type="entry name" value="P-loop_NTPase"/>
</dbReference>
<evidence type="ECO:0000313" key="5">
    <source>
        <dbReference type="Proteomes" id="UP000054937"/>
    </source>
</evidence>
<accession>A0A0V0R8T9</accession>
<keyword evidence="3" id="KW-0418">Kinase</keyword>